<dbReference type="Gramene" id="TKW01753">
    <property type="protein sequence ID" value="TKW01753"/>
    <property type="gene ID" value="SEVIR_8G199400v2"/>
</dbReference>
<dbReference type="EMBL" id="CM016559">
    <property type="protein sequence ID" value="TKW01753.1"/>
    <property type="molecule type" value="Genomic_DNA"/>
</dbReference>
<evidence type="ECO:0000256" key="1">
    <source>
        <dbReference type="SAM" id="MobiDB-lite"/>
    </source>
</evidence>
<gene>
    <name evidence="2" type="ORF">SEVIR_8G199400v2</name>
</gene>
<organism evidence="2 3">
    <name type="scientific">Setaria viridis</name>
    <name type="common">Green bristlegrass</name>
    <name type="synonym">Setaria italica subsp. viridis</name>
    <dbReference type="NCBI Taxonomy" id="4556"/>
    <lineage>
        <taxon>Eukaryota</taxon>
        <taxon>Viridiplantae</taxon>
        <taxon>Streptophyta</taxon>
        <taxon>Embryophyta</taxon>
        <taxon>Tracheophyta</taxon>
        <taxon>Spermatophyta</taxon>
        <taxon>Magnoliopsida</taxon>
        <taxon>Liliopsida</taxon>
        <taxon>Poales</taxon>
        <taxon>Poaceae</taxon>
        <taxon>PACMAD clade</taxon>
        <taxon>Panicoideae</taxon>
        <taxon>Panicodae</taxon>
        <taxon>Paniceae</taxon>
        <taxon>Cenchrinae</taxon>
        <taxon>Setaria</taxon>
    </lineage>
</organism>
<feature type="region of interest" description="Disordered" evidence="1">
    <location>
        <begin position="1"/>
        <end position="34"/>
    </location>
</feature>
<accession>A0A4U6TL92</accession>
<evidence type="ECO:0000313" key="3">
    <source>
        <dbReference type="Proteomes" id="UP000298652"/>
    </source>
</evidence>
<proteinExistence type="predicted"/>
<evidence type="ECO:0000313" key="2">
    <source>
        <dbReference type="EMBL" id="TKW01753.1"/>
    </source>
</evidence>
<protein>
    <submittedName>
        <fullName evidence="2">Uncharacterized protein</fullName>
    </submittedName>
</protein>
<sequence length="247" mass="26658">MLRRGTTKGKGARGAPRSRSVGGEPSGDEGGLQVRRAAMDAELAARIWSVDGCVPEDAVAIGSKAAKGRPVRKLSNKLIGAIVSSEAGKATAAAAAAAVSAAEVAGGVDDGEKHAADVAPAAAAEADDTSRKEGRLRLSEEYVKCILSLKQEFFVDPDEEYARMVNHPGKIYPQEFIEKTYEVYRDQAESSKRTFARFEKLQAWMRAELEEKGYVEVDDDYIAQRVLCRVAAEAGLDEWVDAFVSME</sequence>
<dbReference type="PANTHER" id="PTHR35166">
    <property type="entry name" value="OS05G0193700 PROTEIN-RELATED"/>
    <property type="match status" value="1"/>
</dbReference>
<dbReference type="PANTHER" id="PTHR35166:SF20">
    <property type="entry name" value="EXPRESSED PROTEIN"/>
    <property type="match status" value="1"/>
</dbReference>
<feature type="compositionally biased region" description="Basic residues" evidence="1">
    <location>
        <begin position="1"/>
        <end position="11"/>
    </location>
</feature>
<dbReference type="Proteomes" id="UP000298652">
    <property type="component" value="Chromosome 8"/>
</dbReference>
<reference evidence="2" key="1">
    <citation type="submission" date="2019-03" db="EMBL/GenBank/DDBJ databases">
        <title>WGS assembly of Setaria viridis.</title>
        <authorList>
            <person name="Huang P."/>
            <person name="Jenkins J."/>
            <person name="Grimwood J."/>
            <person name="Barry K."/>
            <person name="Healey A."/>
            <person name="Mamidi S."/>
            <person name="Sreedasyam A."/>
            <person name="Shu S."/>
            <person name="Feldman M."/>
            <person name="Wu J."/>
            <person name="Yu Y."/>
            <person name="Chen C."/>
            <person name="Johnson J."/>
            <person name="Rokhsar D."/>
            <person name="Baxter I."/>
            <person name="Schmutz J."/>
            <person name="Brutnell T."/>
            <person name="Kellogg E."/>
        </authorList>
    </citation>
    <scope>NUCLEOTIDE SEQUENCE [LARGE SCALE GENOMIC DNA]</scope>
</reference>
<dbReference type="OMA" id="SMECAAS"/>
<dbReference type="AlphaFoldDB" id="A0A4U6TL92"/>
<keyword evidence="3" id="KW-1185">Reference proteome</keyword>
<name>A0A4U6TL92_SETVI</name>